<evidence type="ECO:0000313" key="2">
    <source>
        <dbReference type="EMBL" id="KAK4446747.1"/>
    </source>
</evidence>
<feature type="region of interest" description="Disordered" evidence="1">
    <location>
        <begin position="1"/>
        <end position="24"/>
    </location>
</feature>
<feature type="region of interest" description="Disordered" evidence="1">
    <location>
        <begin position="807"/>
        <end position="833"/>
    </location>
</feature>
<dbReference type="EMBL" id="MU865954">
    <property type="protein sequence ID" value="KAK4446747.1"/>
    <property type="molecule type" value="Genomic_DNA"/>
</dbReference>
<evidence type="ECO:0000256" key="1">
    <source>
        <dbReference type="SAM" id="MobiDB-lite"/>
    </source>
</evidence>
<proteinExistence type="predicted"/>
<feature type="region of interest" description="Disordered" evidence="1">
    <location>
        <begin position="608"/>
        <end position="627"/>
    </location>
</feature>
<feature type="compositionally biased region" description="Acidic residues" evidence="1">
    <location>
        <begin position="818"/>
        <end position="833"/>
    </location>
</feature>
<comment type="caution">
    <text evidence="2">The sequence shown here is derived from an EMBL/GenBank/DDBJ whole genome shotgun (WGS) entry which is preliminary data.</text>
</comment>
<evidence type="ECO:0000313" key="3">
    <source>
        <dbReference type="Proteomes" id="UP001321760"/>
    </source>
</evidence>
<protein>
    <recommendedName>
        <fullName evidence="4">Fe2OG dioxygenase domain-containing protein</fullName>
    </recommendedName>
</protein>
<dbReference type="Proteomes" id="UP001321760">
    <property type="component" value="Unassembled WGS sequence"/>
</dbReference>
<evidence type="ECO:0008006" key="4">
    <source>
        <dbReference type="Google" id="ProtNLM"/>
    </source>
</evidence>
<name>A0AAV9GEU5_9PEZI</name>
<keyword evidence="3" id="KW-1185">Reference proteome</keyword>
<accession>A0AAV9GEU5</accession>
<gene>
    <name evidence="2" type="ORF">QBC34DRAFT_355942</name>
</gene>
<dbReference type="AlphaFoldDB" id="A0AAV9GEU5"/>
<organism evidence="2 3">
    <name type="scientific">Podospora aff. communis PSN243</name>
    <dbReference type="NCBI Taxonomy" id="3040156"/>
    <lineage>
        <taxon>Eukaryota</taxon>
        <taxon>Fungi</taxon>
        <taxon>Dikarya</taxon>
        <taxon>Ascomycota</taxon>
        <taxon>Pezizomycotina</taxon>
        <taxon>Sordariomycetes</taxon>
        <taxon>Sordariomycetidae</taxon>
        <taxon>Sordariales</taxon>
        <taxon>Podosporaceae</taxon>
        <taxon>Podospora</taxon>
    </lineage>
</organism>
<reference evidence="2" key="2">
    <citation type="submission" date="2023-05" db="EMBL/GenBank/DDBJ databases">
        <authorList>
            <consortium name="Lawrence Berkeley National Laboratory"/>
            <person name="Steindorff A."/>
            <person name="Hensen N."/>
            <person name="Bonometti L."/>
            <person name="Westerberg I."/>
            <person name="Brannstrom I.O."/>
            <person name="Guillou S."/>
            <person name="Cros-Aarteil S."/>
            <person name="Calhoun S."/>
            <person name="Haridas S."/>
            <person name="Kuo A."/>
            <person name="Mondo S."/>
            <person name="Pangilinan J."/>
            <person name="Riley R."/>
            <person name="Labutti K."/>
            <person name="Andreopoulos B."/>
            <person name="Lipzen A."/>
            <person name="Chen C."/>
            <person name="Yanf M."/>
            <person name="Daum C."/>
            <person name="Ng V."/>
            <person name="Clum A."/>
            <person name="Ohm R."/>
            <person name="Martin F."/>
            <person name="Silar P."/>
            <person name="Natvig D."/>
            <person name="Lalanne C."/>
            <person name="Gautier V."/>
            <person name="Ament-Velasquez S.L."/>
            <person name="Kruys A."/>
            <person name="Hutchinson M.I."/>
            <person name="Powell A.J."/>
            <person name="Barry K."/>
            <person name="Miller A.N."/>
            <person name="Grigoriev I.V."/>
            <person name="Debuchy R."/>
            <person name="Gladieux P."/>
            <person name="Thoren M.H."/>
            <person name="Johannesson H."/>
        </authorList>
    </citation>
    <scope>NUCLEOTIDE SEQUENCE</scope>
    <source>
        <strain evidence="2">PSN243</strain>
    </source>
</reference>
<reference evidence="2" key="1">
    <citation type="journal article" date="2023" name="Mol. Phylogenet. Evol.">
        <title>Genome-scale phylogeny and comparative genomics of the fungal order Sordariales.</title>
        <authorList>
            <person name="Hensen N."/>
            <person name="Bonometti L."/>
            <person name="Westerberg I."/>
            <person name="Brannstrom I.O."/>
            <person name="Guillou S."/>
            <person name="Cros-Aarteil S."/>
            <person name="Calhoun S."/>
            <person name="Haridas S."/>
            <person name="Kuo A."/>
            <person name="Mondo S."/>
            <person name="Pangilinan J."/>
            <person name="Riley R."/>
            <person name="LaButti K."/>
            <person name="Andreopoulos B."/>
            <person name="Lipzen A."/>
            <person name="Chen C."/>
            <person name="Yan M."/>
            <person name="Daum C."/>
            <person name="Ng V."/>
            <person name="Clum A."/>
            <person name="Steindorff A."/>
            <person name="Ohm R.A."/>
            <person name="Martin F."/>
            <person name="Silar P."/>
            <person name="Natvig D.O."/>
            <person name="Lalanne C."/>
            <person name="Gautier V."/>
            <person name="Ament-Velasquez S.L."/>
            <person name="Kruys A."/>
            <person name="Hutchinson M.I."/>
            <person name="Powell A.J."/>
            <person name="Barry K."/>
            <person name="Miller A.N."/>
            <person name="Grigoriev I.V."/>
            <person name="Debuchy R."/>
            <person name="Gladieux P."/>
            <person name="Hiltunen Thoren M."/>
            <person name="Johannesson H."/>
        </authorList>
    </citation>
    <scope>NUCLEOTIDE SEQUENCE</scope>
    <source>
        <strain evidence="2">PSN243</strain>
    </source>
</reference>
<sequence>MAHSSPDRKRQRRDSPAQSDSDGFQASRHILPTFPARWCAVNALHNNDAPHQASVSWDEIKINCFLSDEERGDVASMRRLVEGTDVEYASKFHPLIFDSSLGSQSREIRSLPFFRMLTKHDSGVLDEYRGWSADKKRILSLGVRDLYLASMKGLLDEEERSILTKLVEIIEEPSVGEFAIVEGMAVSFYPSANFKMIKFIEDIDTKLDPKWRPYFAQILATPRVYAVFVDPMELSFHNFENIVPLDRWMEAKLASESKVSLELVDVEGVEPGRGVWTGKLQGSSISLLKELTDLNLFVAPLNKATRGGERFIFHSTYLSKALTDAIASSDLLSGLSEDRVAPSDFAFVNYVFRCNRFAPGDAKFTAHRDTPYYDAARCQVSKYTLLIYLSFGSNPEGALEVNGTRLTNIDEFTCVIFDQGHEHEGRPFVDTNKVFLRTELVFNDKNLNTNPKIASLFSEACYMTGQSVFDEELASYAHECFERANSLHWAVERDVAEPPVYLYKQYLGFNFLTNGYDYWFAKKKPDEPTLPDCAIIALLDCLNCKITNQGPFRALCRSTTLRETITNTSDAFRLMHSPESTPENTRPPTTLPRLTSKTIQALFKQTSSKPFTKRPNPSWIDSDDDSDPEEGCCPMHCWTTFDAWNSDDVAKEYRACCKFTTNQLLSSPIVFLGEEILLNEKQIEIRGDKILIHHSDPEKEATRFNFAACWGDAAVGAELYVDVDQEIPAPKLLVPPITFHEYEGEGYHLTMDFFRNDWMVKVEDERQVAVPVITNDVSEELAEEFEEDGGGPFWRRVKELAGAEEEELRGGFWGRESDGDETDEEREDEEEGL</sequence>